<dbReference type="EMBL" id="CP128986">
    <property type="protein sequence ID" value="WOC11404.1"/>
    <property type="molecule type" value="Genomic_DNA"/>
</dbReference>
<dbReference type="PROSITE" id="PS00061">
    <property type="entry name" value="ADH_SHORT"/>
    <property type="match status" value="1"/>
</dbReference>
<keyword evidence="2 3" id="KW-0560">Oxidoreductase</keyword>
<dbReference type="Gene3D" id="3.40.50.720">
    <property type="entry name" value="NAD(P)-binding Rossmann-like Domain"/>
    <property type="match status" value="1"/>
</dbReference>
<dbReference type="PANTHER" id="PTHR43669">
    <property type="entry name" value="5-KETO-D-GLUCONATE 5-REDUCTASE"/>
    <property type="match status" value="1"/>
</dbReference>
<sequence length="258" mass="27363">MTSDSTARRVVVTGAAAGIGRAIAAKLAAEGAKVMVNDLDADAVHALAHEIGAIAAPGDAASPEGADGLVATANEWLGGVDVWFGNAGIDRGRGLAASDEDWTDSWEVNVMAHVRAARALVPQWVQQGGGRYVVTASAAGMLTMLGAPAYSTTKHGAIGFAEWLSATYRHQGIVVQAICPQGVRTRIYEESGDLKEVLSHDAVLEPSDIADAAWNALQTDEFYILPHPQVRDYYLARATSPDRWLGGMNRIQQSLDER</sequence>
<name>A0AA97CTA9_9ACTN</name>
<evidence type="ECO:0000313" key="3">
    <source>
        <dbReference type="EMBL" id="WOC11404.1"/>
    </source>
</evidence>
<dbReference type="EC" id="1.1.1.340" evidence="3"/>
<dbReference type="PANTHER" id="PTHR43669:SF3">
    <property type="entry name" value="ALCOHOL DEHYDROGENASE, PUTATIVE (AFU_ORTHOLOGUE AFUA_3G03445)-RELATED"/>
    <property type="match status" value="1"/>
</dbReference>
<reference evidence="3" key="1">
    <citation type="submission" date="2023-06" db="EMBL/GenBank/DDBJ databases">
        <title>Gordonia sp. nov. and Pseudochrobactrum sp. nov., two species isolated from the burying beetle Nicrophorus vespilloides.</title>
        <authorList>
            <person name="Poehlein A."/>
            <person name="Guzman J."/>
            <person name="Daniel R."/>
            <person name="Vilcinskas A."/>
        </authorList>
    </citation>
    <scope>NUCLEOTIDE SEQUENCE</scope>
    <source>
        <strain evidence="3">MP11Mi</strain>
    </source>
</reference>
<evidence type="ECO:0000256" key="1">
    <source>
        <dbReference type="ARBA" id="ARBA00006484"/>
    </source>
</evidence>
<dbReference type="InterPro" id="IPR020904">
    <property type="entry name" value="Sc_DH/Rdtase_CS"/>
</dbReference>
<dbReference type="RefSeq" id="WP_420040720.1">
    <property type="nucleotide sequence ID" value="NZ_CP128986.1"/>
</dbReference>
<dbReference type="AlphaFoldDB" id="A0AA97CTA9"/>
<accession>A0AA97CTA9</accession>
<gene>
    <name evidence="3" type="primary">ptlF</name>
    <name evidence="3" type="ORF">MP11Mi_04720</name>
</gene>
<proteinExistence type="inferred from homology"/>
<comment type="similarity">
    <text evidence="1">Belongs to the short-chain dehydrogenases/reductases (SDR) family.</text>
</comment>
<dbReference type="InterPro" id="IPR036291">
    <property type="entry name" value="NAD(P)-bd_dom_sf"/>
</dbReference>
<evidence type="ECO:0000256" key="2">
    <source>
        <dbReference type="ARBA" id="ARBA00023002"/>
    </source>
</evidence>
<dbReference type="SUPFAM" id="SSF51735">
    <property type="entry name" value="NAD(P)-binding Rossmann-fold domains"/>
    <property type="match status" value="1"/>
</dbReference>
<dbReference type="GO" id="GO:0016491">
    <property type="term" value="F:oxidoreductase activity"/>
    <property type="evidence" value="ECO:0007669"/>
    <property type="project" value="UniProtKB-KW"/>
</dbReference>
<organism evidence="3">
    <name type="scientific">Gordonia sp. MP11Mi</name>
    <dbReference type="NCBI Taxonomy" id="3022769"/>
    <lineage>
        <taxon>Bacteria</taxon>
        <taxon>Bacillati</taxon>
        <taxon>Actinomycetota</taxon>
        <taxon>Actinomycetes</taxon>
        <taxon>Mycobacteriales</taxon>
        <taxon>Gordoniaceae</taxon>
        <taxon>Gordonia</taxon>
    </lineage>
</organism>
<dbReference type="Pfam" id="PF00106">
    <property type="entry name" value="adh_short"/>
    <property type="match status" value="1"/>
</dbReference>
<dbReference type="PRINTS" id="PR00081">
    <property type="entry name" value="GDHRDH"/>
</dbReference>
<protein>
    <submittedName>
        <fullName evidence="3">1-deoxy-11-beta-hydroxypentalenate dehydrogenase</fullName>
        <ecNumber evidence="3">1.1.1.340</ecNumber>
    </submittedName>
</protein>
<dbReference type="InterPro" id="IPR002347">
    <property type="entry name" value="SDR_fam"/>
</dbReference>
<dbReference type="CDD" id="cd05233">
    <property type="entry name" value="SDR_c"/>
    <property type="match status" value="1"/>
</dbReference>